<dbReference type="AlphaFoldDB" id="A0A0E9XGA2"/>
<name>A0A0E9XGA2_ANGAN</name>
<organism evidence="1">
    <name type="scientific">Anguilla anguilla</name>
    <name type="common">European freshwater eel</name>
    <name type="synonym">Muraena anguilla</name>
    <dbReference type="NCBI Taxonomy" id="7936"/>
    <lineage>
        <taxon>Eukaryota</taxon>
        <taxon>Metazoa</taxon>
        <taxon>Chordata</taxon>
        <taxon>Craniata</taxon>
        <taxon>Vertebrata</taxon>
        <taxon>Euteleostomi</taxon>
        <taxon>Actinopterygii</taxon>
        <taxon>Neopterygii</taxon>
        <taxon>Teleostei</taxon>
        <taxon>Anguilliformes</taxon>
        <taxon>Anguillidae</taxon>
        <taxon>Anguilla</taxon>
    </lineage>
</organism>
<proteinExistence type="predicted"/>
<dbReference type="EMBL" id="GBXM01007111">
    <property type="protein sequence ID" value="JAI01467.1"/>
    <property type="molecule type" value="Transcribed_RNA"/>
</dbReference>
<evidence type="ECO:0000313" key="1">
    <source>
        <dbReference type="EMBL" id="JAI01467.1"/>
    </source>
</evidence>
<sequence length="55" mass="6514">MCLMMFKKVYRMSEGGACLFTLKNRLVKPLKFRGDSDASRMDTHFVEGRRLLEWL</sequence>
<reference evidence="1" key="1">
    <citation type="submission" date="2014-11" db="EMBL/GenBank/DDBJ databases">
        <authorList>
            <person name="Amaro Gonzalez C."/>
        </authorList>
    </citation>
    <scope>NUCLEOTIDE SEQUENCE</scope>
</reference>
<reference evidence="1" key="2">
    <citation type="journal article" date="2015" name="Fish Shellfish Immunol.">
        <title>Early steps in the European eel (Anguilla anguilla)-Vibrio vulnificus interaction in the gills: Role of the RtxA13 toxin.</title>
        <authorList>
            <person name="Callol A."/>
            <person name="Pajuelo D."/>
            <person name="Ebbesson L."/>
            <person name="Teles M."/>
            <person name="MacKenzie S."/>
            <person name="Amaro C."/>
        </authorList>
    </citation>
    <scope>NUCLEOTIDE SEQUENCE</scope>
</reference>
<accession>A0A0E9XGA2</accession>
<protein>
    <submittedName>
        <fullName evidence="1">Uncharacterized protein</fullName>
    </submittedName>
</protein>